<dbReference type="EMBL" id="REGN01001524">
    <property type="protein sequence ID" value="RNA34095.1"/>
    <property type="molecule type" value="Genomic_DNA"/>
</dbReference>
<proteinExistence type="predicted"/>
<accession>A0A3M7SEJ8</accession>
<evidence type="ECO:0000313" key="1">
    <source>
        <dbReference type="EMBL" id="RNA34095.1"/>
    </source>
</evidence>
<comment type="caution">
    <text evidence="1">The sequence shown here is derived from an EMBL/GenBank/DDBJ whole genome shotgun (WGS) entry which is preliminary data.</text>
</comment>
<dbReference type="Proteomes" id="UP000276133">
    <property type="component" value="Unassembled WGS sequence"/>
</dbReference>
<sequence>MYPESNYQKVSLVNVEPQVGPNDCGLFFFAFDQMLAYGRDPFEYKLNQARMRQTFNFFVRADAGRMQVGYRPAFYSSLNLNVWNCLELFVLLRLELNYCFLEGPIHFVPLYLFPRL</sequence>
<gene>
    <name evidence="1" type="ORF">BpHYR1_009859</name>
</gene>
<reference evidence="1 2" key="1">
    <citation type="journal article" date="2018" name="Sci. Rep.">
        <title>Genomic signatures of local adaptation to the degree of environmental predictability in rotifers.</title>
        <authorList>
            <person name="Franch-Gras L."/>
            <person name="Hahn C."/>
            <person name="Garcia-Roger E.M."/>
            <person name="Carmona M.J."/>
            <person name="Serra M."/>
            <person name="Gomez A."/>
        </authorList>
    </citation>
    <scope>NUCLEOTIDE SEQUENCE [LARGE SCALE GENOMIC DNA]</scope>
    <source>
        <strain evidence="1">HYR1</strain>
    </source>
</reference>
<organism evidence="1 2">
    <name type="scientific">Brachionus plicatilis</name>
    <name type="common">Marine rotifer</name>
    <name type="synonym">Brachionus muelleri</name>
    <dbReference type="NCBI Taxonomy" id="10195"/>
    <lineage>
        <taxon>Eukaryota</taxon>
        <taxon>Metazoa</taxon>
        <taxon>Spiralia</taxon>
        <taxon>Gnathifera</taxon>
        <taxon>Rotifera</taxon>
        <taxon>Eurotatoria</taxon>
        <taxon>Monogononta</taxon>
        <taxon>Pseudotrocha</taxon>
        <taxon>Ploima</taxon>
        <taxon>Brachionidae</taxon>
        <taxon>Brachionus</taxon>
    </lineage>
</organism>
<name>A0A3M7SEJ8_BRAPC</name>
<dbReference type="AlphaFoldDB" id="A0A3M7SEJ8"/>
<protein>
    <submittedName>
        <fullName evidence="1">Uncharacterized protein</fullName>
    </submittedName>
</protein>
<evidence type="ECO:0000313" key="2">
    <source>
        <dbReference type="Proteomes" id="UP000276133"/>
    </source>
</evidence>
<keyword evidence="2" id="KW-1185">Reference proteome</keyword>